<dbReference type="InterPro" id="IPR027417">
    <property type="entry name" value="P-loop_NTPase"/>
</dbReference>
<dbReference type="GO" id="GO:0051301">
    <property type="term" value="P:cell division"/>
    <property type="evidence" value="ECO:0007669"/>
    <property type="project" value="UniProtKB-KW"/>
</dbReference>
<dbReference type="EMBL" id="JANCYW010000001">
    <property type="protein sequence ID" value="KAK4534180.1"/>
    <property type="molecule type" value="Genomic_DNA"/>
</dbReference>
<organism evidence="11 12">
    <name type="scientific">Cyanidium caldarium</name>
    <name type="common">Red alga</name>
    <dbReference type="NCBI Taxonomy" id="2771"/>
    <lineage>
        <taxon>Eukaryota</taxon>
        <taxon>Rhodophyta</taxon>
        <taxon>Bangiophyceae</taxon>
        <taxon>Cyanidiales</taxon>
        <taxon>Cyanidiaceae</taxon>
        <taxon>Cyanidium</taxon>
    </lineage>
</organism>
<dbReference type="Pfam" id="PF02463">
    <property type="entry name" value="SMC_N"/>
    <property type="match status" value="1"/>
</dbReference>
<feature type="coiled-coil region" evidence="8">
    <location>
        <begin position="206"/>
        <end position="274"/>
    </location>
</feature>
<evidence type="ECO:0000256" key="2">
    <source>
        <dbReference type="ARBA" id="ARBA00022618"/>
    </source>
</evidence>
<comment type="similarity">
    <text evidence="7">Belongs to the SMC family.</text>
</comment>
<dbReference type="PANTHER" id="PTHR18937:SF12">
    <property type="entry name" value="STRUCTURAL MAINTENANCE OF CHROMOSOMES PROTEIN"/>
    <property type="match status" value="1"/>
</dbReference>
<proteinExistence type="inferred from homology"/>
<dbReference type="GO" id="GO:0003677">
    <property type="term" value="F:DNA binding"/>
    <property type="evidence" value="ECO:0007669"/>
    <property type="project" value="TreeGrafter"/>
</dbReference>
<feature type="compositionally biased region" description="Basic and acidic residues" evidence="9">
    <location>
        <begin position="506"/>
        <end position="515"/>
    </location>
</feature>
<dbReference type="InterPro" id="IPR003395">
    <property type="entry name" value="RecF/RecN/SMC_N"/>
</dbReference>
<evidence type="ECO:0000259" key="10">
    <source>
        <dbReference type="SMART" id="SM00968"/>
    </source>
</evidence>
<evidence type="ECO:0000313" key="11">
    <source>
        <dbReference type="EMBL" id="KAK4534180.1"/>
    </source>
</evidence>
<accession>A0AAV9IQ10</accession>
<dbReference type="SMART" id="SM00968">
    <property type="entry name" value="SMC_hinge"/>
    <property type="match status" value="1"/>
</dbReference>
<dbReference type="InterPro" id="IPR024704">
    <property type="entry name" value="SMC"/>
</dbReference>
<evidence type="ECO:0000256" key="8">
    <source>
        <dbReference type="SAM" id="Coils"/>
    </source>
</evidence>
<feature type="region of interest" description="Disordered" evidence="9">
    <location>
        <begin position="986"/>
        <end position="1032"/>
    </location>
</feature>
<dbReference type="Gene3D" id="3.30.70.1620">
    <property type="match status" value="1"/>
</dbReference>
<keyword evidence="12" id="KW-1185">Reference proteome</keyword>
<gene>
    <name evidence="11" type="ORF">CDCA_CDCA01G0205</name>
</gene>
<name>A0AAV9IQ10_CYACA</name>
<keyword evidence="2" id="KW-0132">Cell division</keyword>
<feature type="coiled-coil region" evidence="8">
    <location>
        <begin position="844"/>
        <end position="932"/>
    </location>
</feature>
<dbReference type="GO" id="GO:0005634">
    <property type="term" value="C:nucleus"/>
    <property type="evidence" value="ECO:0007669"/>
    <property type="project" value="UniProtKB-SubCell"/>
</dbReference>
<dbReference type="InterPro" id="IPR010935">
    <property type="entry name" value="SMC_hinge"/>
</dbReference>
<keyword evidence="3" id="KW-0498">Mitosis</keyword>
<feature type="coiled-coil region" evidence="8">
    <location>
        <begin position="762"/>
        <end position="812"/>
    </location>
</feature>
<dbReference type="PANTHER" id="PTHR18937">
    <property type="entry name" value="STRUCTURAL MAINTENANCE OF CHROMOSOMES SMC FAMILY MEMBER"/>
    <property type="match status" value="1"/>
</dbReference>
<comment type="caution">
    <text evidence="11">The sequence shown here is derived from an EMBL/GenBank/DDBJ whole genome shotgun (WGS) entry which is preliminary data.</text>
</comment>
<evidence type="ECO:0000256" key="5">
    <source>
        <dbReference type="ARBA" id="ARBA00023242"/>
    </source>
</evidence>
<sequence length="1332" mass="147839">MRRGAPWGRFGSSPKRHAPSARLCYATPSLPPCTAWLSIRMGRLLRIELENFKSYAGKVTVGPFPPGFSAVIGPNGGGKSNLMDAISFVLGLPSRQLRGGFLGDVVYRGNLAAGEAYTFLAEEPAPQSAVVRLVYEHEPDRETVFSRTVTVSGVSTYRVDSRAVSLETYLRRLQAVHLSAGPQSFLVFQNQVEEIANRSPQQLAALFEETSNSVELRDEYERLRQRLEAAQQEAAFCLQKKRGMLAERKQYREQQDEVERYQALEQRLAQTRTERMLFRLFHVERDLNERHTESVALADEVTRLQQEHASIGDAVEQHKKELARCRKAQAALEKQITQLRSAQEQTAAAVAGTQAQVQQLTKRTAADRQRLTEAERSAHEARSELQLLQTAMRDVEEAMRTLEREEQQRRQSESGARLDAARLAALQEAAARRTASLQEELAAAERTALVASQALNAAERTMRNVAQQAAETEREWEQQRQRYQTLEDRAREEERTAQRLTAENESNQRRAAERAAQRRELEHIVEQCSEALRAAKAERVESAREQRLSEAVTTMRRLFPGVRGRIADLCRPVQRKYHEAVAVALGKSMGAIVVDTEDTAGECIAYLKEQRAGTATFIPLREIRAPTVQAALRSLGGTARLLIDVLQFDRSIAAAVQYVAGNTVVCDTLDEARRIAYAAGSDAGAGDARKVCTVDGTLIHRSGFITGGADDSASGGGASRWDEAETEALRRRRQQALEKLAELAAGSALHERARDQELQERAAAAVKRASVLREEAQRLRDKIRRLEASRQAAQASQQRAAAEVEAARAQSALAAEAVAAVRGRIEAVEVEVYGDVPRTDIHRAEQHRERRLELESQRARLQARIEYEQSRDHDAPLAQLRDKLQRDEEVLAAAQQQHLLLGEEAAQRAQQLSELEEQLAAEARRIADVEGVLAQALQRERLLADELADKRKAQSACTGSVDELRARRAALLTECRVEDISVPLADGGDWTEVGDSNRHGGRQRSRRQPQQPPAARRPRRTAAAEDVDDDDRDAAAMSIDAVAADAEALAIDYARLSETQRAAHTAMEQSAHEQAFMERERSVLAEMERLSPNLKAGERMGELQRRFDALTAEHERARRALADVTQAWERVRTERTRRFLEYFRTVSAAIDGIYKQLTRAPTAPLGGIAQLQLESEREPYRYGVKYYAMPPGKRYRDMEQLSGGERSVAALALLFALQAARPSPFLVMDEIDAALDPLNVQRVSRYLRERAADESPAQSVVISLKDAFYENANALVGIYRDPSAGHASRVLTLDLDAFGAVSLGDEGGGATAAAETSSVAATERPATSLPVA</sequence>
<keyword evidence="4 8" id="KW-0175">Coiled coil</keyword>
<dbReference type="GO" id="GO:0005524">
    <property type="term" value="F:ATP binding"/>
    <property type="evidence" value="ECO:0007669"/>
    <property type="project" value="InterPro"/>
</dbReference>
<dbReference type="GO" id="GO:0008278">
    <property type="term" value="C:cohesin complex"/>
    <property type="evidence" value="ECO:0007669"/>
    <property type="project" value="TreeGrafter"/>
</dbReference>
<dbReference type="Proteomes" id="UP001301350">
    <property type="component" value="Unassembled WGS sequence"/>
</dbReference>
<dbReference type="SUPFAM" id="SSF52540">
    <property type="entry name" value="P-loop containing nucleoside triphosphate hydrolases"/>
    <property type="match status" value="1"/>
</dbReference>
<dbReference type="SUPFAM" id="SSF75553">
    <property type="entry name" value="Smc hinge domain"/>
    <property type="match status" value="1"/>
</dbReference>
<dbReference type="PIRSF" id="PIRSF005719">
    <property type="entry name" value="SMC"/>
    <property type="match status" value="1"/>
</dbReference>
<evidence type="ECO:0000313" key="12">
    <source>
        <dbReference type="Proteomes" id="UP001301350"/>
    </source>
</evidence>
<dbReference type="Pfam" id="PF06470">
    <property type="entry name" value="SMC_hinge"/>
    <property type="match status" value="1"/>
</dbReference>
<evidence type="ECO:0000256" key="6">
    <source>
        <dbReference type="ARBA" id="ARBA00023306"/>
    </source>
</evidence>
<feature type="compositionally biased region" description="Basic and acidic residues" evidence="9">
    <location>
        <begin position="471"/>
        <end position="497"/>
    </location>
</feature>
<evidence type="ECO:0000256" key="4">
    <source>
        <dbReference type="ARBA" id="ARBA00023054"/>
    </source>
</evidence>
<feature type="region of interest" description="Disordered" evidence="9">
    <location>
        <begin position="464"/>
        <end position="515"/>
    </location>
</feature>
<protein>
    <recommendedName>
        <fullName evidence="7">Structural maintenance of chromosomes protein</fullName>
    </recommendedName>
</protein>
<dbReference type="GO" id="GO:0007062">
    <property type="term" value="P:sister chromatid cohesion"/>
    <property type="evidence" value="ECO:0007669"/>
    <property type="project" value="TreeGrafter"/>
</dbReference>
<feature type="coiled-coil region" evidence="8">
    <location>
        <begin position="315"/>
        <end position="345"/>
    </location>
</feature>
<evidence type="ECO:0000256" key="7">
    <source>
        <dbReference type="PIRNR" id="PIRNR005719"/>
    </source>
</evidence>
<evidence type="ECO:0000256" key="9">
    <source>
        <dbReference type="SAM" id="MobiDB-lite"/>
    </source>
</evidence>
<evidence type="ECO:0000256" key="3">
    <source>
        <dbReference type="ARBA" id="ARBA00022776"/>
    </source>
</evidence>
<dbReference type="GO" id="GO:0016887">
    <property type="term" value="F:ATP hydrolysis activity"/>
    <property type="evidence" value="ECO:0007669"/>
    <property type="project" value="InterPro"/>
</dbReference>
<keyword evidence="5 7" id="KW-0539">Nucleus</keyword>
<keyword evidence="6" id="KW-0131">Cell cycle</keyword>
<reference evidence="11 12" key="1">
    <citation type="submission" date="2022-07" db="EMBL/GenBank/DDBJ databases">
        <title>Genome-wide signatures of adaptation to extreme environments.</title>
        <authorList>
            <person name="Cho C.H."/>
            <person name="Yoon H.S."/>
        </authorList>
    </citation>
    <scope>NUCLEOTIDE SEQUENCE [LARGE SCALE GENOMIC DNA]</scope>
    <source>
        <strain evidence="11 12">DBV 063 E5</strain>
    </source>
</reference>
<evidence type="ECO:0000256" key="1">
    <source>
        <dbReference type="ARBA" id="ARBA00004123"/>
    </source>
</evidence>
<dbReference type="Gene3D" id="3.40.50.300">
    <property type="entry name" value="P-loop containing nucleotide triphosphate hydrolases"/>
    <property type="match status" value="2"/>
</dbReference>
<dbReference type="InterPro" id="IPR036277">
    <property type="entry name" value="SMC_hinge_sf"/>
</dbReference>
<feature type="domain" description="SMC hinge" evidence="10">
    <location>
        <begin position="560"/>
        <end position="676"/>
    </location>
</feature>
<feature type="coiled-coil region" evidence="8">
    <location>
        <begin position="1100"/>
        <end position="1127"/>
    </location>
</feature>
<dbReference type="Gene3D" id="1.20.1060.20">
    <property type="match status" value="1"/>
</dbReference>
<comment type="subcellular location">
    <subcellularLocation>
        <location evidence="1 7">Nucleus</location>
    </subcellularLocation>
</comment>